<dbReference type="PANTHER" id="PTHR39083">
    <property type="entry name" value="CYCLIC DI-GMP-BINDING PROTEIN"/>
    <property type="match status" value="1"/>
</dbReference>
<dbReference type="Pfam" id="PF03170">
    <property type="entry name" value="BcsB"/>
    <property type="match status" value="1"/>
</dbReference>
<dbReference type="RefSeq" id="WP_135150258.1">
    <property type="nucleotide sequence ID" value="NZ_SOMN01000001.1"/>
</dbReference>
<feature type="chain" id="PRO_5021447633" description="Cellulose synthase" evidence="7">
    <location>
        <begin position="26"/>
        <end position="745"/>
    </location>
</feature>
<dbReference type="Gene3D" id="2.60.120.260">
    <property type="entry name" value="Galactose-binding domain-like"/>
    <property type="match status" value="2"/>
</dbReference>
<keyword evidence="7" id="KW-0732">Signal</keyword>
<gene>
    <name evidence="8" type="ORF">E2980_01015</name>
</gene>
<evidence type="ECO:0000256" key="5">
    <source>
        <dbReference type="ARBA" id="ARBA00023136"/>
    </source>
</evidence>
<evidence type="ECO:0000256" key="7">
    <source>
        <dbReference type="SAM" id="SignalP"/>
    </source>
</evidence>
<evidence type="ECO:0000313" key="9">
    <source>
        <dbReference type="Proteomes" id="UP000297900"/>
    </source>
</evidence>
<dbReference type="Proteomes" id="UP000297900">
    <property type="component" value="Unassembled WGS sequence"/>
</dbReference>
<dbReference type="PANTHER" id="PTHR39083:SF1">
    <property type="entry name" value="CYCLIC DI-GMP-BINDING PROTEIN"/>
    <property type="match status" value="1"/>
</dbReference>
<dbReference type="GO" id="GO:0005886">
    <property type="term" value="C:plasma membrane"/>
    <property type="evidence" value="ECO:0007669"/>
    <property type="project" value="UniProtKB-SubCell"/>
</dbReference>
<evidence type="ECO:0008006" key="10">
    <source>
        <dbReference type="Google" id="ProtNLM"/>
    </source>
</evidence>
<evidence type="ECO:0000256" key="2">
    <source>
        <dbReference type="ARBA" id="ARBA00022475"/>
    </source>
</evidence>
<feature type="signal peptide" evidence="7">
    <location>
        <begin position="1"/>
        <end position="25"/>
    </location>
</feature>
<keyword evidence="5 6" id="KW-0472">Membrane</keyword>
<dbReference type="EMBL" id="SOMN01000001">
    <property type="protein sequence ID" value="TFE31689.1"/>
    <property type="molecule type" value="Genomic_DNA"/>
</dbReference>
<organism evidence="8 9">
    <name type="scientific">Cohnella luojiensis</name>
    <dbReference type="NCBI Taxonomy" id="652876"/>
    <lineage>
        <taxon>Bacteria</taxon>
        <taxon>Bacillati</taxon>
        <taxon>Bacillota</taxon>
        <taxon>Bacilli</taxon>
        <taxon>Bacillales</taxon>
        <taxon>Paenibacillaceae</taxon>
        <taxon>Cohnella</taxon>
    </lineage>
</organism>
<evidence type="ECO:0000313" key="8">
    <source>
        <dbReference type="EMBL" id="TFE31689.1"/>
    </source>
</evidence>
<proteinExistence type="predicted"/>
<accession>A0A4Y8M9C5</accession>
<comment type="caution">
    <text evidence="8">The sequence shown here is derived from an EMBL/GenBank/DDBJ whole genome shotgun (WGS) entry which is preliminary data.</text>
</comment>
<keyword evidence="3 6" id="KW-0812">Transmembrane</keyword>
<dbReference type="AlphaFoldDB" id="A0A4Y8M9C5"/>
<protein>
    <recommendedName>
        <fullName evidence="10">Cellulose synthase</fullName>
    </recommendedName>
</protein>
<reference evidence="8 9" key="1">
    <citation type="submission" date="2019-03" db="EMBL/GenBank/DDBJ databases">
        <title>Cohnella endophytica sp. nov., a novel endophytic bacterium isolated from bark of Sonneratia apetala.</title>
        <authorList>
            <person name="Tuo L."/>
        </authorList>
    </citation>
    <scope>NUCLEOTIDE SEQUENCE [LARGE SCALE GENOMIC DNA]</scope>
    <source>
        <strain evidence="8 9">CCTCC AB 208254</strain>
    </source>
</reference>
<evidence type="ECO:0000256" key="1">
    <source>
        <dbReference type="ARBA" id="ARBA00004162"/>
    </source>
</evidence>
<evidence type="ECO:0000256" key="3">
    <source>
        <dbReference type="ARBA" id="ARBA00022692"/>
    </source>
</evidence>
<keyword evidence="4 6" id="KW-1133">Transmembrane helix</keyword>
<evidence type="ECO:0000256" key="4">
    <source>
        <dbReference type="ARBA" id="ARBA00022989"/>
    </source>
</evidence>
<keyword evidence="9" id="KW-1185">Reference proteome</keyword>
<comment type="subcellular location">
    <subcellularLocation>
        <location evidence="1">Cell membrane</location>
        <topology evidence="1">Single-pass membrane protein</topology>
    </subcellularLocation>
</comment>
<evidence type="ECO:0000256" key="6">
    <source>
        <dbReference type="SAM" id="Phobius"/>
    </source>
</evidence>
<dbReference type="InterPro" id="IPR018513">
    <property type="entry name" value="Cell_synthase_bac"/>
</dbReference>
<dbReference type="GO" id="GO:0006011">
    <property type="term" value="P:UDP-alpha-D-glucose metabolic process"/>
    <property type="evidence" value="ECO:0007669"/>
    <property type="project" value="InterPro"/>
</dbReference>
<feature type="transmembrane region" description="Helical" evidence="6">
    <location>
        <begin position="716"/>
        <end position="739"/>
    </location>
</feature>
<name>A0A4Y8M9C5_9BACL</name>
<keyword evidence="2" id="KW-1003">Cell membrane</keyword>
<dbReference type="OrthoDB" id="2440594at2"/>
<sequence length="745" mass="81584">MYRKRIAFILLAALVVSFLPAHVSAAVNNNQATSDNLAERLMAKLEQTPLAGQTPPEVARLGESEATSSVEEVLPRGVQSENLFVYSDDLVVQGVTNRQDFYFEMTASRVLYKGSFLELIFSHSPTFLPKKSTLTILLDDEPLGSVFLNESNLKRTSWKGDLSDKELKPGFHKLSVISHMEASENLCDDQNNPANWLILHKESLVHLRLMQAYDQADMAYYPSPFLERGGLAPLQTLLVVPDAANETQLKALGEMAGFFSSEAPANLLSFQAYKESDLNGELLKKNMIWIGNKDQWGAYGRQLTSQGAANGKVKISVSPWNSESTVLSINGSNQEIASAVNQLVTPSLYGQLSGQSYDIVGMASLAETVNSANDGSNLSLEDLGFGDLVVESPIVGTTRITYSLPTEADTNKPGHFKMHYKHAKTLNFAQSLVTVKVNGLPVKSRYLNEESSDFGALDIEISSDLMANRNLIIDVAFQFSSAQGACTGNTQIGNWAVISKQSLLSFQSRPNGSMLLEEIPYPFVIRQQWNNTMFVLPSTPTSAELSLFATFCGLIGKNVKTDSGSDPFFVRFDDPGLPAAAAQKNVVFIGIADKIPKTLLEKSGFPVKLKDGRFIPANGQVNLLPEARDGFLMTMVSSPYGENGQVLVVTGIDEQSLKRANEQIANPVLRAQITGKTAYIDSLDRVNTVQGAPAIMVKSTMLDKASELLDITNNTVFMRFVFIGLFVLVLGVIGILLWFTRRRSR</sequence>